<dbReference type="AlphaFoldDB" id="A0A1C3XI88"/>
<evidence type="ECO:0000313" key="2">
    <source>
        <dbReference type="Proteomes" id="UP000199184"/>
    </source>
</evidence>
<dbReference type="EMBL" id="FMAI01000016">
    <property type="protein sequence ID" value="SCB51674.1"/>
    <property type="molecule type" value="Genomic_DNA"/>
</dbReference>
<reference evidence="2" key="1">
    <citation type="submission" date="2016-08" db="EMBL/GenBank/DDBJ databases">
        <authorList>
            <person name="Varghese N."/>
            <person name="Submissions Spin"/>
        </authorList>
    </citation>
    <scope>NUCLEOTIDE SEQUENCE [LARGE SCALE GENOMIC DNA]</scope>
    <source>
        <strain evidence="2">ERR11</strain>
    </source>
</reference>
<dbReference type="Proteomes" id="UP000199184">
    <property type="component" value="Unassembled WGS sequence"/>
</dbReference>
<dbReference type="Pfam" id="PF11185">
    <property type="entry name" value="DUF2971"/>
    <property type="match status" value="1"/>
</dbReference>
<name>A0A1C3XI88_9BRAD</name>
<protein>
    <recommendedName>
        <fullName evidence="3">DUF2971 domain-containing protein</fullName>
    </recommendedName>
</protein>
<sequence>MPLNNHLRRFWTDPPYHSKMGSAAVTVPPDKKYQRVYYITSAEHALSNIVFGRIKVARFSLLNDPFELLAPKFANSILRKSMSKFKREFDEMNGAVCFSGDWVDPVLWTHYGARHTGICLGFNLKRNILRKVKYVTERMTEFSGDSADQALEDAIIETKFASWKYENEHRILVPLENCTEEGRLHFLPFDNELQLAEVIIGAQSSLRSEELRRIVDRHYLRNNVTTFKAKLALKSFNIVPLEPSVPPVEITPLRLCQQASHLWRIDSLSESLISL</sequence>
<gene>
    <name evidence="1" type="ORF">GA0061098_101624</name>
</gene>
<evidence type="ECO:0008006" key="3">
    <source>
        <dbReference type="Google" id="ProtNLM"/>
    </source>
</evidence>
<proteinExistence type="predicted"/>
<keyword evidence="2" id="KW-1185">Reference proteome</keyword>
<organism evidence="1 2">
    <name type="scientific">Bradyrhizobium shewense</name>
    <dbReference type="NCBI Taxonomy" id="1761772"/>
    <lineage>
        <taxon>Bacteria</taxon>
        <taxon>Pseudomonadati</taxon>
        <taxon>Pseudomonadota</taxon>
        <taxon>Alphaproteobacteria</taxon>
        <taxon>Hyphomicrobiales</taxon>
        <taxon>Nitrobacteraceae</taxon>
        <taxon>Bradyrhizobium</taxon>
    </lineage>
</organism>
<evidence type="ECO:0000313" key="1">
    <source>
        <dbReference type="EMBL" id="SCB51674.1"/>
    </source>
</evidence>
<dbReference type="InterPro" id="IPR021352">
    <property type="entry name" value="DUF2971"/>
</dbReference>
<accession>A0A1C3XI88</accession>